<reference evidence="2 3" key="1">
    <citation type="submission" date="2017-06" db="EMBL/GenBank/DDBJ databases">
        <title>Sequencing and comparative analysis of myxobacterial genomes.</title>
        <authorList>
            <person name="Rupp O."/>
            <person name="Goesmann A."/>
            <person name="Sogaard-Andersen L."/>
        </authorList>
    </citation>
    <scope>NUCLEOTIDE SEQUENCE [LARGE SCALE GENOMIC DNA]</scope>
    <source>
        <strain evidence="2 3">DSM 52655</strain>
    </source>
</reference>
<name>A0A250J6K1_9BACT</name>
<feature type="compositionally biased region" description="Basic and acidic residues" evidence="1">
    <location>
        <begin position="139"/>
        <end position="150"/>
    </location>
</feature>
<dbReference type="AlphaFoldDB" id="A0A250J6K1"/>
<feature type="region of interest" description="Disordered" evidence="1">
    <location>
        <begin position="112"/>
        <end position="150"/>
    </location>
</feature>
<organism evidence="2 3">
    <name type="scientific">Cystobacter fuscus</name>
    <dbReference type="NCBI Taxonomy" id="43"/>
    <lineage>
        <taxon>Bacteria</taxon>
        <taxon>Pseudomonadati</taxon>
        <taxon>Myxococcota</taxon>
        <taxon>Myxococcia</taxon>
        <taxon>Myxococcales</taxon>
        <taxon>Cystobacterineae</taxon>
        <taxon>Archangiaceae</taxon>
        <taxon>Cystobacter</taxon>
    </lineage>
</organism>
<dbReference type="EMBL" id="CP022098">
    <property type="protein sequence ID" value="ATB38786.1"/>
    <property type="molecule type" value="Genomic_DNA"/>
</dbReference>
<protein>
    <submittedName>
        <fullName evidence="2">Uncharacterized protein</fullName>
    </submittedName>
</protein>
<evidence type="ECO:0000313" key="3">
    <source>
        <dbReference type="Proteomes" id="UP000217257"/>
    </source>
</evidence>
<gene>
    <name evidence="2" type="ORF">CYFUS_004221</name>
</gene>
<proteinExistence type="predicted"/>
<accession>A0A250J6K1</accession>
<dbReference type="KEGG" id="cfus:CYFUS_004221"/>
<dbReference type="Proteomes" id="UP000217257">
    <property type="component" value="Chromosome"/>
</dbReference>
<dbReference type="RefSeq" id="WP_095986904.1">
    <property type="nucleotide sequence ID" value="NZ_CP022098.1"/>
</dbReference>
<evidence type="ECO:0000256" key="1">
    <source>
        <dbReference type="SAM" id="MobiDB-lite"/>
    </source>
</evidence>
<evidence type="ECO:0000313" key="2">
    <source>
        <dbReference type="EMBL" id="ATB38786.1"/>
    </source>
</evidence>
<sequence>MSRQFIDTRRAWRLRGRTQNYQIVRNFGLAEQPEELVSASLLVAELDRWLSSTFTQRTLHELYEAVTGTPPVREPTLKDPRTAGRIKSRLAEAFRRGELLALPAGPVRLKKWPTPAAPKGSSPPLAVPLLEQVPPGPAPREKEKQEEKKPTAWVEFELVDAEGGPLVGVGYKLTLPDGSTREGKVDAQGRVRVEGIEPGECVVTFPELDA</sequence>